<dbReference type="Proteomes" id="UP000295258">
    <property type="component" value="Unassembled WGS sequence"/>
</dbReference>
<dbReference type="RefSeq" id="WP_132591744.1">
    <property type="nucleotide sequence ID" value="NZ_SMKO01000004.1"/>
</dbReference>
<sequence>MSSRVVKVDTARDDDRLRVARTRYRHSGGLGAAWRGASMVRPRRGARTYQPESCPPQPADGGLSWKEVWTMRRDPAWD</sequence>
<accession>A0A4R4W0Z9</accession>
<feature type="region of interest" description="Disordered" evidence="1">
    <location>
        <begin position="43"/>
        <end position="65"/>
    </location>
</feature>
<proteinExistence type="predicted"/>
<reference evidence="2 3" key="1">
    <citation type="submission" date="2019-03" db="EMBL/GenBank/DDBJ databases">
        <title>Draft genome sequences of novel Actinobacteria.</title>
        <authorList>
            <person name="Sahin N."/>
            <person name="Ay H."/>
            <person name="Saygin H."/>
        </authorList>
    </citation>
    <scope>NUCLEOTIDE SEQUENCE [LARGE SCALE GENOMIC DNA]</scope>
    <source>
        <strain evidence="2 3">KC310</strain>
    </source>
</reference>
<dbReference type="EMBL" id="SMKO01000004">
    <property type="protein sequence ID" value="TDD12112.1"/>
    <property type="molecule type" value="Genomic_DNA"/>
</dbReference>
<keyword evidence="3" id="KW-1185">Reference proteome</keyword>
<organism evidence="2 3">
    <name type="scientific">Nonomuraea deserti</name>
    <dbReference type="NCBI Taxonomy" id="1848322"/>
    <lineage>
        <taxon>Bacteria</taxon>
        <taxon>Bacillati</taxon>
        <taxon>Actinomycetota</taxon>
        <taxon>Actinomycetes</taxon>
        <taxon>Streptosporangiales</taxon>
        <taxon>Streptosporangiaceae</taxon>
        <taxon>Nonomuraea</taxon>
    </lineage>
</organism>
<evidence type="ECO:0000256" key="1">
    <source>
        <dbReference type="SAM" id="MobiDB-lite"/>
    </source>
</evidence>
<protein>
    <submittedName>
        <fullName evidence="2">Uncharacterized protein</fullName>
    </submittedName>
</protein>
<evidence type="ECO:0000313" key="2">
    <source>
        <dbReference type="EMBL" id="TDD12112.1"/>
    </source>
</evidence>
<gene>
    <name evidence="2" type="ORF">E1292_03070</name>
</gene>
<evidence type="ECO:0000313" key="3">
    <source>
        <dbReference type="Proteomes" id="UP000295258"/>
    </source>
</evidence>
<dbReference type="AlphaFoldDB" id="A0A4R4W0Z9"/>
<comment type="caution">
    <text evidence="2">The sequence shown here is derived from an EMBL/GenBank/DDBJ whole genome shotgun (WGS) entry which is preliminary data.</text>
</comment>
<name>A0A4R4W0Z9_9ACTN</name>